<sequence>MAVEPERRDRWIRSLAEGARQEVSAALGLLEGADDPGVKEAFRSVVAQLDQIHRELRDLA</sequence>
<evidence type="ECO:0000313" key="2">
    <source>
        <dbReference type="Proteomes" id="UP000010931"/>
    </source>
</evidence>
<dbReference type="GeneID" id="97407253"/>
<comment type="caution">
    <text evidence="1">The sequence shown here is derived from an EMBL/GenBank/DDBJ whole genome shotgun (WGS) entry which is preliminary data.</text>
</comment>
<name>L7F3I3_STRT8</name>
<evidence type="ECO:0000313" key="1">
    <source>
        <dbReference type="EMBL" id="ELP65694.1"/>
    </source>
</evidence>
<gene>
    <name evidence="1" type="ORF">STRTUCAR8_01568</name>
</gene>
<protein>
    <submittedName>
        <fullName evidence="1">Uncharacterized protein</fullName>
    </submittedName>
</protein>
<dbReference type="Proteomes" id="UP000010931">
    <property type="component" value="Unassembled WGS sequence"/>
</dbReference>
<dbReference type="EMBL" id="AEJB01000361">
    <property type="protein sequence ID" value="ELP65694.1"/>
    <property type="molecule type" value="Genomic_DNA"/>
</dbReference>
<accession>L7F3I3</accession>
<proteinExistence type="predicted"/>
<dbReference type="RefSeq" id="WP_006378617.1">
    <property type="nucleotide sequence ID" value="NZ_AEJB01000361.1"/>
</dbReference>
<reference evidence="1 2" key="1">
    <citation type="journal article" date="2011" name="Plasmid">
        <title>Streptomyces turgidiscabies Car8 contains a modular pathogenicity island that shares virulence genes with other actinobacterial plant pathogens.</title>
        <authorList>
            <person name="Huguet-Tapia J.C."/>
            <person name="Badger J.H."/>
            <person name="Loria R."/>
            <person name="Pettis G.S."/>
        </authorList>
    </citation>
    <scope>NUCLEOTIDE SEQUENCE [LARGE SCALE GENOMIC DNA]</scope>
    <source>
        <strain evidence="1 2">Car8</strain>
    </source>
</reference>
<dbReference type="AlphaFoldDB" id="L7F3I3"/>
<keyword evidence="2" id="KW-1185">Reference proteome</keyword>
<organism evidence="1 2">
    <name type="scientific">Streptomyces turgidiscabies (strain Car8)</name>
    <dbReference type="NCBI Taxonomy" id="698760"/>
    <lineage>
        <taxon>Bacteria</taxon>
        <taxon>Bacillati</taxon>
        <taxon>Actinomycetota</taxon>
        <taxon>Actinomycetes</taxon>
        <taxon>Kitasatosporales</taxon>
        <taxon>Streptomycetaceae</taxon>
        <taxon>Streptomyces</taxon>
    </lineage>
</organism>